<gene>
    <name evidence="2" type="ORF">E2C01_043315</name>
</gene>
<evidence type="ECO:0000313" key="2">
    <source>
        <dbReference type="EMBL" id="MPC49512.1"/>
    </source>
</evidence>
<dbReference type="Proteomes" id="UP000324222">
    <property type="component" value="Unassembled WGS sequence"/>
</dbReference>
<dbReference type="EMBL" id="VSRR010008919">
    <property type="protein sequence ID" value="MPC49512.1"/>
    <property type="molecule type" value="Genomic_DNA"/>
</dbReference>
<proteinExistence type="predicted"/>
<accession>A0A5B7FSM6</accession>
<keyword evidence="3" id="KW-1185">Reference proteome</keyword>
<evidence type="ECO:0000256" key="1">
    <source>
        <dbReference type="SAM" id="MobiDB-lite"/>
    </source>
</evidence>
<dbReference type="AlphaFoldDB" id="A0A5B7FSM6"/>
<feature type="region of interest" description="Disordered" evidence="1">
    <location>
        <begin position="1"/>
        <end position="72"/>
    </location>
</feature>
<evidence type="ECO:0000313" key="3">
    <source>
        <dbReference type="Proteomes" id="UP000324222"/>
    </source>
</evidence>
<name>A0A5B7FSM6_PORTR</name>
<reference evidence="2 3" key="1">
    <citation type="submission" date="2019-05" db="EMBL/GenBank/DDBJ databases">
        <title>Another draft genome of Portunus trituberculatus and its Hox gene families provides insights of decapod evolution.</title>
        <authorList>
            <person name="Jeong J.-H."/>
            <person name="Song I."/>
            <person name="Kim S."/>
            <person name="Choi T."/>
            <person name="Kim D."/>
            <person name="Ryu S."/>
            <person name="Kim W."/>
        </authorList>
    </citation>
    <scope>NUCLEOTIDE SEQUENCE [LARGE SCALE GENOMIC DNA]</scope>
    <source>
        <tissue evidence="2">Muscle</tissue>
    </source>
</reference>
<organism evidence="2 3">
    <name type="scientific">Portunus trituberculatus</name>
    <name type="common">Swimming crab</name>
    <name type="synonym">Neptunus trituberculatus</name>
    <dbReference type="NCBI Taxonomy" id="210409"/>
    <lineage>
        <taxon>Eukaryota</taxon>
        <taxon>Metazoa</taxon>
        <taxon>Ecdysozoa</taxon>
        <taxon>Arthropoda</taxon>
        <taxon>Crustacea</taxon>
        <taxon>Multicrustacea</taxon>
        <taxon>Malacostraca</taxon>
        <taxon>Eumalacostraca</taxon>
        <taxon>Eucarida</taxon>
        <taxon>Decapoda</taxon>
        <taxon>Pleocyemata</taxon>
        <taxon>Brachyura</taxon>
        <taxon>Eubrachyura</taxon>
        <taxon>Portunoidea</taxon>
        <taxon>Portunidae</taxon>
        <taxon>Portuninae</taxon>
        <taxon>Portunus</taxon>
    </lineage>
</organism>
<protein>
    <submittedName>
        <fullName evidence="2">Uncharacterized protein</fullName>
    </submittedName>
</protein>
<feature type="compositionally biased region" description="Polar residues" evidence="1">
    <location>
        <begin position="37"/>
        <end position="53"/>
    </location>
</feature>
<comment type="caution">
    <text evidence="2">The sequence shown here is derived from an EMBL/GenBank/DDBJ whole genome shotgun (WGS) entry which is preliminary data.</text>
</comment>
<sequence length="72" mass="7658">MAGNAGQRSTSRRPERPDGDQESVGGKGRPKGERHQVSVNITSDAVASETPQAALQRPHAGHMTPHPRQLPA</sequence>